<gene>
    <name evidence="1" type="ORF">M421DRAFT_352798</name>
</gene>
<evidence type="ECO:0000313" key="1">
    <source>
        <dbReference type="EMBL" id="KAF1922591.1"/>
    </source>
</evidence>
<reference evidence="1" key="1">
    <citation type="journal article" date="2020" name="Stud. Mycol.">
        <title>101 Dothideomycetes genomes: a test case for predicting lifestyles and emergence of pathogens.</title>
        <authorList>
            <person name="Haridas S."/>
            <person name="Albert R."/>
            <person name="Binder M."/>
            <person name="Bloem J."/>
            <person name="Labutti K."/>
            <person name="Salamov A."/>
            <person name="Andreopoulos B."/>
            <person name="Baker S."/>
            <person name="Barry K."/>
            <person name="Bills G."/>
            <person name="Bluhm B."/>
            <person name="Cannon C."/>
            <person name="Castanera R."/>
            <person name="Culley D."/>
            <person name="Daum C."/>
            <person name="Ezra D."/>
            <person name="Gonzalez J."/>
            <person name="Henrissat B."/>
            <person name="Kuo A."/>
            <person name="Liang C."/>
            <person name="Lipzen A."/>
            <person name="Lutzoni F."/>
            <person name="Magnuson J."/>
            <person name="Mondo S."/>
            <person name="Nolan M."/>
            <person name="Ohm R."/>
            <person name="Pangilinan J."/>
            <person name="Park H.-J."/>
            <person name="Ramirez L."/>
            <person name="Alfaro M."/>
            <person name="Sun H."/>
            <person name="Tritt A."/>
            <person name="Yoshinaga Y."/>
            <person name="Zwiers L.-H."/>
            <person name="Turgeon B."/>
            <person name="Goodwin S."/>
            <person name="Spatafora J."/>
            <person name="Crous P."/>
            <person name="Grigoriev I."/>
        </authorList>
    </citation>
    <scope>NUCLEOTIDE SEQUENCE</scope>
    <source>
        <strain evidence="1">CBS 183.55</strain>
    </source>
</reference>
<dbReference type="EMBL" id="ML979020">
    <property type="protein sequence ID" value="KAF1922591.1"/>
    <property type="molecule type" value="Genomic_DNA"/>
</dbReference>
<accession>A0A6A5R3F5</accession>
<proteinExistence type="predicted"/>
<organism evidence="1 2">
    <name type="scientific">Didymella exigua CBS 183.55</name>
    <dbReference type="NCBI Taxonomy" id="1150837"/>
    <lineage>
        <taxon>Eukaryota</taxon>
        <taxon>Fungi</taxon>
        <taxon>Dikarya</taxon>
        <taxon>Ascomycota</taxon>
        <taxon>Pezizomycotina</taxon>
        <taxon>Dothideomycetes</taxon>
        <taxon>Pleosporomycetidae</taxon>
        <taxon>Pleosporales</taxon>
        <taxon>Pleosporineae</taxon>
        <taxon>Didymellaceae</taxon>
        <taxon>Didymella</taxon>
    </lineage>
</organism>
<protein>
    <submittedName>
        <fullName evidence="1">Uncharacterized protein</fullName>
    </submittedName>
</protein>
<dbReference type="Proteomes" id="UP000800082">
    <property type="component" value="Unassembled WGS sequence"/>
</dbReference>
<dbReference type="RefSeq" id="XP_033442844.1">
    <property type="nucleotide sequence ID" value="XM_033589586.1"/>
</dbReference>
<name>A0A6A5R3F5_9PLEO</name>
<dbReference type="GeneID" id="54347233"/>
<keyword evidence="2" id="KW-1185">Reference proteome</keyword>
<sequence length="272" mass="30304">MVHWSHFAGSLWDNVLAAHVHLDNIPDKVLSFEAAIDEFVTNTFIGIGEHWSAYPCRRSQYVRMCFNNLRLMARRATGSSLQLEGRISAQLQVAVTSIAHARCQGWDTNDAYLLRHRMVTTLAASLHLLCSALVGNQQPVAVVSSISMSLCKAEFDAAVDLLLALAQGVTLAQRVLRDFDRIFPVIRGALTRWSEESSSFESRADWTITNDVIPPNAAEFLPYKEQIPNICYLTIRKGMWATNGSYLETDCGLSDWNTDLEPGGARSSVLWV</sequence>
<dbReference type="OrthoDB" id="3788466at2759"/>
<dbReference type="AlphaFoldDB" id="A0A6A5R3F5"/>
<evidence type="ECO:0000313" key="2">
    <source>
        <dbReference type="Proteomes" id="UP000800082"/>
    </source>
</evidence>